<feature type="domain" description="DDH" evidence="1">
    <location>
        <begin position="30"/>
        <end position="169"/>
    </location>
</feature>
<gene>
    <name evidence="3" type="ORF">UFOPK3401_00155</name>
</gene>
<reference evidence="3" key="1">
    <citation type="submission" date="2020-05" db="EMBL/GenBank/DDBJ databases">
        <authorList>
            <person name="Chiriac C."/>
            <person name="Salcher M."/>
            <person name="Ghai R."/>
            <person name="Kavagutti S V."/>
        </authorList>
    </citation>
    <scope>NUCLEOTIDE SEQUENCE</scope>
</reference>
<feature type="domain" description="DHHA1" evidence="2">
    <location>
        <begin position="257"/>
        <end position="318"/>
    </location>
</feature>
<dbReference type="InterPro" id="IPR001667">
    <property type="entry name" value="DDH_dom"/>
</dbReference>
<evidence type="ECO:0000259" key="1">
    <source>
        <dbReference type="Pfam" id="PF01368"/>
    </source>
</evidence>
<protein>
    <submittedName>
        <fullName evidence="3">Unannotated protein</fullName>
    </submittedName>
</protein>
<dbReference type="Gene3D" id="3.10.310.30">
    <property type="match status" value="1"/>
</dbReference>
<dbReference type="InterPro" id="IPR003156">
    <property type="entry name" value="DHHA1_dom"/>
</dbReference>
<accession>A0A6J7CNC0</accession>
<dbReference type="InterPro" id="IPR051319">
    <property type="entry name" value="Oligoribo/pAp-PDE_c-di-AMP_PDE"/>
</dbReference>
<organism evidence="3">
    <name type="scientific">freshwater metagenome</name>
    <dbReference type="NCBI Taxonomy" id="449393"/>
    <lineage>
        <taxon>unclassified sequences</taxon>
        <taxon>metagenomes</taxon>
        <taxon>ecological metagenomes</taxon>
    </lineage>
</organism>
<dbReference type="Gene3D" id="3.90.1640.10">
    <property type="entry name" value="inorganic pyrophosphatase (n-terminal core)"/>
    <property type="match status" value="1"/>
</dbReference>
<dbReference type="EMBL" id="CAFBLM010000003">
    <property type="protein sequence ID" value="CAB4859291.1"/>
    <property type="molecule type" value="Genomic_DNA"/>
</dbReference>
<dbReference type="GO" id="GO:0003676">
    <property type="term" value="F:nucleic acid binding"/>
    <property type="evidence" value="ECO:0007669"/>
    <property type="project" value="InterPro"/>
</dbReference>
<dbReference type="SUPFAM" id="SSF64182">
    <property type="entry name" value="DHH phosphoesterases"/>
    <property type="match status" value="1"/>
</dbReference>
<evidence type="ECO:0000313" key="3">
    <source>
        <dbReference type="EMBL" id="CAB4859291.1"/>
    </source>
</evidence>
<dbReference type="InterPro" id="IPR038763">
    <property type="entry name" value="DHH_sf"/>
</dbReference>
<dbReference type="PANTHER" id="PTHR47618">
    <property type="entry name" value="BIFUNCTIONAL OLIGORIBONUCLEASE AND PAP PHOSPHATASE NRNA"/>
    <property type="match status" value="1"/>
</dbReference>
<proteinExistence type="predicted"/>
<dbReference type="Pfam" id="PF02272">
    <property type="entry name" value="DHHA1"/>
    <property type="match status" value="1"/>
</dbReference>
<dbReference type="Pfam" id="PF01368">
    <property type="entry name" value="DHH"/>
    <property type="match status" value="1"/>
</dbReference>
<sequence length="340" mass="35835">MSITWQQRATQADWAQALELIGSADQPLLLAHVSPDGDALGSAMAVGLALKSLGKNPIVSFGDDPFVVPRILQFLPGQELLVAPADVPQHTPVVVTFDASTVQRLGIFQERAERADVLVAVDHHASYSGFGTHHLVEVGNPATALLALQLIDQLGVRLDQAMATCIYAGLITDTGSFRYAATTPYVHEVAARLMATGIEHDQIARQLYDTAPFGYVQVLGAALNRAVLEADSAGGLGLVWTTVSVADRSAANLGIDSVEAVIDAVRVAQEADVAVVLKEHEDRTWRVSMRSRGGVDVAQVCIALGGGGHRLAAGYTSALDPQQTMQHIRAGLAAATAIPS</sequence>
<dbReference type="PANTHER" id="PTHR47618:SF1">
    <property type="entry name" value="BIFUNCTIONAL OLIGORIBONUCLEASE AND PAP PHOSPHATASE NRNA"/>
    <property type="match status" value="1"/>
</dbReference>
<evidence type="ECO:0000259" key="2">
    <source>
        <dbReference type="Pfam" id="PF02272"/>
    </source>
</evidence>
<name>A0A6J7CNC0_9ZZZZ</name>
<dbReference type="AlphaFoldDB" id="A0A6J7CNC0"/>